<organism evidence="1 2">
    <name type="scientific">Ruixingdingia sedimenti</name>
    <dbReference type="NCBI Taxonomy" id="3073604"/>
    <lineage>
        <taxon>Bacteria</taxon>
        <taxon>Pseudomonadati</taxon>
        <taxon>Pseudomonadota</taxon>
        <taxon>Alphaproteobacteria</taxon>
        <taxon>Rhodobacterales</taxon>
        <taxon>Paracoccaceae</taxon>
        <taxon>Ruixingdingia</taxon>
    </lineage>
</organism>
<keyword evidence="2" id="KW-1185">Reference proteome</keyword>
<proteinExistence type="predicted"/>
<dbReference type="Gene3D" id="3.90.550.10">
    <property type="entry name" value="Spore Coat Polysaccharide Biosynthesis Protein SpsA, Chain A"/>
    <property type="match status" value="1"/>
</dbReference>
<dbReference type="EMBL" id="JAVKPH010000004">
    <property type="protein sequence ID" value="MDR5651950.1"/>
    <property type="molecule type" value="Genomic_DNA"/>
</dbReference>
<dbReference type="Proteomes" id="UP001247754">
    <property type="component" value="Unassembled WGS sequence"/>
</dbReference>
<accession>A0ABU1F506</accession>
<name>A0ABU1F506_9RHOB</name>
<evidence type="ECO:0000313" key="2">
    <source>
        <dbReference type="Proteomes" id="UP001247754"/>
    </source>
</evidence>
<gene>
    <name evidence="1" type="ORF">RGD00_05010</name>
</gene>
<evidence type="ECO:0008006" key="3">
    <source>
        <dbReference type="Google" id="ProtNLM"/>
    </source>
</evidence>
<comment type="caution">
    <text evidence="1">The sequence shown here is derived from an EMBL/GenBank/DDBJ whole genome shotgun (WGS) entry which is preliminary data.</text>
</comment>
<reference evidence="1 2" key="1">
    <citation type="submission" date="2023-09" db="EMBL/GenBank/DDBJ databases">
        <title>Xinfangfangia sedmenti sp. nov., isolated the sedment.</title>
        <authorList>
            <person name="Xu L."/>
        </authorList>
    </citation>
    <scope>NUCLEOTIDE SEQUENCE [LARGE SCALE GENOMIC DNA]</scope>
    <source>
        <strain evidence="1 2">LG-4</strain>
    </source>
</reference>
<dbReference type="RefSeq" id="WP_310456198.1">
    <property type="nucleotide sequence ID" value="NZ_JAVKPH010000004.1"/>
</dbReference>
<dbReference type="SUPFAM" id="SSF53448">
    <property type="entry name" value="Nucleotide-diphospho-sugar transferases"/>
    <property type="match status" value="1"/>
</dbReference>
<evidence type="ECO:0000313" key="1">
    <source>
        <dbReference type="EMBL" id="MDR5651950.1"/>
    </source>
</evidence>
<protein>
    <recommendedName>
        <fullName evidence="3">Glycosyl transferase family 8</fullName>
    </recommendedName>
</protein>
<dbReference type="InterPro" id="IPR029044">
    <property type="entry name" value="Nucleotide-diphossugar_trans"/>
</dbReference>
<sequence>MDQPETGGGADAPAAEAFIFVVDGETLAFQSLFLAMSLAQAHRGAAHLRAIAYVSARTVPMLDETVRLVYEAAGVTIAPLPPPGSHWARPYPHGNKILACAAPRDVARTTFLDTDMVVTGRIGGLAPPGDTAVLAVPEGIPSWRGEGRWERAYAHIGQDLPAERVTLVRGRRLRHLPYFNAGFISFPEQPLPGAEGRFGRLWLDMASDFDRNCMVGGKRPWLDQITLPLTLYRHGLAWRALPDIYNYSLSYRDRVLRREGKAKVLHYHRLHFLRGRPVLADLTERLHEALPPRLHAPLDTALALMAGASEAA</sequence>